<name>K2GSC7_9BACT</name>
<protein>
    <submittedName>
        <fullName evidence="3">Glycosyl transferase family protein</fullName>
    </submittedName>
</protein>
<organism evidence="3">
    <name type="scientific">uncultured bacterium</name>
    <name type="common">gcode 4</name>
    <dbReference type="NCBI Taxonomy" id="1234023"/>
    <lineage>
        <taxon>Bacteria</taxon>
        <taxon>environmental samples</taxon>
    </lineage>
</organism>
<gene>
    <name evidence="3" type="ORF">ACD_4C00394G0005</name>
</gene>
<feature type="transmembrane region" description="Helical" evidence="1">
    <location>
        <begin position="6"/>
        <end position="25"/>
    </location>
</feature>
<dbReference type="EMBL" id="AMFJ01000910">
    <property type="protein sequence ID" value="EKE26180.1"/>
    <property type="molecule type" value="Genomic_DNA"/>
</dbReference>
<keyword evidence="1" id="KW-0812">Transmembrane</keyword>
<dbReference type="Pfam" id="PF10066">
    <property type="entry name" value="DUF2304"/>
    <property type="match status" value="1"/>
</dbReference>
<evidence type="ECO:0000256" key="1">
    <source>
        <dbReference type="SAM" id="Phobius"/>
    </source>
</evidence>
<accession>K2GSC7</accession>
<feature type="transmembrane region" description="Helical" evidence="1">
    <location>
        <begin position="32"/>
        <end position="50"/>
    </location>
</feature>
<keyword evidence="1" id="KW-1133">Transmembrane helix</keyword>
<proteinExistence type="predicted"/>
<evidence type="ECO:0000259" key="2">
    <source>
        <dbReference type="Pfam" id="PF00535"/>
    </source>
</evidence>
<keyword evidence="1" id="KW-0472">Membrane</keyword>
<feature type="domain" description="Glycosyltransferase 2-like" evidence="2">
    <location>
        <begin position="132"/>
        <end position="289"/>
    </location>
</feature>
<dbReference type="AlphaFoldDB" id="K2GSC7"/>
<dbReference type="GO" id="GO:0006487">
    <property type="term" value="P:protein N-linked glycosylation"/>
    <property type="evidence" value="ECO:0007669"/>
    <property type="project" value="TreeGrafter"/>
</dbReference>
<sequence length="364" mass="44468">MFLSPLQFIFIISGLVFFLFAIDSFQRKRFNWLHFLVFFWWTFFIILFSFDTSLLNRFWSLFWIARWADLLVYISIILLAYFYFEILNKATKQTFLTTRIITEQSIQKALSHGELSNLKLTEGKLSEYIFLIRSYNEWQTLPSVIDEIFDYGFSKILVVNDWSVDNTVRLVLEKKEKHKDKDLILISHLINRWWWAANKTGFEFLKRYWDQLKAKWIVTFDADWQMDISDMKTFIWEINENKSIDVFLWSRFIDWWSASNIPTFRKFILFWSRIITYLFNWLWIIDPHNWYRVISLESLKKIQIDSDGMMYASELLDEIRGLELNYKEVPVNIRYTEYSLGKWQKNGNAFRILMELIYKKFFYK</sequence>
<dbReference type="InterPro" id="IPR029044">
    <property type="entry name" value="Nucleotide-diphossugar_trans"/>
</dbReference>
<dbReference type="PANTHER" id="PTHR10859">
    <property type="entry name" value="GLYCOSYL TRANSFERASE"/>
    <property type="match status" value="1"/>
</dbReference>
<dbReference type="Gene3D" id="3.90.550.10">
    <property type="entry name" value="Spore Coat Polysaccharide Biosynthesis Protein SpsA, Chain A"/>
    <property type="match status" value="1"/>
</dbReference>
<dbReference type="InterPro" id="IPR019277">
    <property type="entry name" value="DUF2304"/>
</dbReference>
<comment type="caution">
    <text evidence="3">The sequence shown here is derived from an EMBL/GenBank/DDBJ whole genome shotgun (WGS) entry which is preliminary data.</text>
</comment>
<evidence type="ECO:0000313" key="3">
    <source>
        <dbReference type="EMBL" id="EKE26180.1"/>
    </source>
</evidence>
<dbReference type="PANTHER" id="PTHR10859:SF91">
    <property type="entry name" value="DOLICHYL-PHOSPHATE BETA-GLUCOSYLTRANSFERASE"/>
    <property type="match status" value="1"/>
</dbReference>
<dbReference type="GO" id="GO:0016740">
    <property type="term" value="F:transferase activity"/>
    <property type="evidence" value="ECO:0007669"/>
    <property type="project" value="UniProtKB-KW"/>
</dbReference>
<feature type="transmembrane region" description="Helical" evidence="1">
    <location>
        <begin position="62"/>
        <end position="84"/>
    </location>
</feature>
<dbReference type="SUPFAM" id="SSF53448">
    <property type="entry name" value="Nucleotide-diphospho-sugar transferases"/>
    <property type="match status" value="1"/>
</dbReference>
<feature type="transmembrane region" description="Helical" evidence="1">
    <location>
        <begin position="267"/>
        <end position="285"/>
    </location>
</feature>
<keyword evidence="3" id="KW-0808">Transferase</keyword>
<reference evidence="3" key="1">
    <citation type="journal article" date="2012" name="Science">
        <title>Fermentation, hydrogen, and sulfur metabolism in multiple uncultivated bacterial phyla.</title>
        <authorList>
            <person name="Wrighton K.C."/>
            <person name="Thomas B.C."/>
            <person name="Sharon I."/>
            <person name="Miller C.S."/>
            <person name="Castelle C.J."/>
            <person name="VerBerkmoes N.C."/>
            <person name="Wilkins M.J."/>
            <person name="Hettich R.L."/>
            <person name="Lipton M.S."/>
            <person name="Williams K.H."/>
            <person name="Long P.E."/>
            <person name="Banfield J.F."/>
        </authorList>
    </citation>
    <scope>NUCLEOTIDE SEQUENCE [LARGE SCALE GENOMIC DNA]</scope>
</reference>
<dbReference type="Pfam" id="PF00535">
    <property type="entry name" value="Glycos_transf_2"/>
    <property type="match status" value="1"/>
</dbReference>
<dbReference type="InterPro" id="IPR001173">
    <property type="entry name" value="Glyco_trans_2-like"/>
</dbReference>